<dbReference type="PANTHER" id="PTHR24113">
    <property type="entry name" value="RAN GTPASE-ACTIVATING PROTEIN 1"/>
    <property type="match status" value="1"/>
</dbReference>
<feature type="compositionally biased region" description="Basic and acidic residues" evidence="4">
    <location>
        <begin position="532"/>
        <end position="543"/>
    </location>
</feature>
<dbReference type="SUPFAM" id="SSF52047">
    <property type="entry name" value="RNI-like"/>
    <property type="match status" value="1"/>
</dbReference>
<proteinExistence type="predicted"/>
<dbReference type="GO" id="GO:0005829">
    <property type="term" value="C:cytosol"/>
    <property type="evidence" value="ECO:0007669"/>
    <property type="project" value="TreeGrafter"/>
</dbReference>
<dbReference type="InterPro" id="IPR032675">
    <property type="entry name" value="LRR_dom_sf"/>
</dbReference>
<dbReference type="GO" id="GO:0005096">
    <property type="term" value="F:GTPase activator activity"/>
    <property type="evidence" value="ECO:0007669"/>
    <property type="project" value="UniProtKB-KW"/>
</dbReference>
<organism evidence="5 6">
    <name type="scientific">Pythium oligandrum</name>
    <name type="common">Mycoparasitic fungus</name>
    <dbReference type="NCBI Taxonomy" id="41045"/>
    <lineage>
        <taxon>Eukaryota</taxon>
        <taxon>Sar</taxon>
        <taxon>Stramenopiles</taxon>
        <taxon>Oomycota</taxon>
        <taxon>Peronosporomycetes</taxon>
        <taxon>Pythiales</taxon>
        <taxon>Pythiaceae</taxon>
        <taxon>Pythium</taxon>
    </lineage>
</organism>
<dbReference type="SMART" id="SM00368">
    <property type="entry name" value="LRR_RI"/>
    <property type="match status" value="6"/>
</dbReference>
<keyword evidence="6" id="KW-1185">Reference proteome</keyword>
<dbReference type="GO" id="GO:0005634">
    <property type="term" value="C:nucleus"/>
    <property type="evidence" value="ECO:0007669"/>
    <property type="project" value="TreeGrafter"/>
</dbReference>
<feature type="region of interest" description="Disordered" evidence="4">
    <location>
        <begin position="532"/>
        <end position="565"/>
    </location>
</feature>
<dbReference type="EMBL" id="SPLM01000036">
    <property type="protein sequence ID" value="TMW65915.1"/>
    <property type="molecule type" value="Genomic_DNA"/>
</dbReference>
<evidence type="ECO:0000313" key="5">
    <source>
        <dbReference type="EMBL" id="TMW65915.1"/>
    </source>
</evidence>
<protein>
    <submittedName>
        <fullName evidence="5">Uncharacterized protein</fullName>
    </submittedName>
</protein>
<keyword evidence="3" id="KW-0677">Repeat</keyword>
<dbReference type="InterPro" id="IPR027038">
    <property type="entry name" value="RanGap"/>
</dbReference>
<dbReference type="OrthoDB" id="120976at2759"/>
<evidence type="ECO:0000256" key="2">
    <source>
        <dbReference type="ARBA" id="ARBA00022614"/>
    </source>
</evidence>
<comment type="caution">
    <text evidence="5">The sequence shown here is derived from an EMBL/GenBank/DDBJ whole genome shotgun (WGS) entry which is preliminary data.</text>
</comment>
<evidence type="ECO:0000256" key="3">
    <source>
        <dbReference type="ARBA" id="ARBA00022737"/>
    </source>
</evidence>
<dbReference type="AlphaFoldDB" id="A0A8K1CNM4"/>
<dbReference type="GO" id="GO:0006913">
    <property type="term" value="P:nucleocytoplasmic transport"/>
    <property type="evidence" value="ECO:0007669"/>
    <property type="project" value="TreeGrafter"/>
</dbReference>
<evidence type="ECO:0000256" key="1">
    <source>
        <dbReference type="ARBA" id="ARBA00022468"/>
    </source>
</evidence>
<feature type="compositionally biased region" description="Acidic residues" evidence="4">
    <location>
        <begin position="550"/>
        <end position="565"/>
    </location>
</feature>
<keyword evidence="1" id="KW-0343">GTPase activation</keyword>
<evidence type="ECO:0000313" key="6">
    <source>
        <dbReference type="Proteomes" id="UP000794436"/>
    </source>
</evidence>
<accession>A0A8K1CNM4</accession>
<evidence type="ECO:0000256" key="4">
    <source>
        <dbReference type="SAM" id="MobiDB-lite"/>
    </source>
</evidence>
<dbReference type="GO" id="GO:0048471">
    <property type="term" value="C:perinuclear region of cytoplasm"/>
    <property type="evidence" value="ECO:0007669"/>
    <property type="project" value="TreeGrafter"/>
</dbReference>
<name>A0A8K1CNM4_PYTOL</name>
<dbReference type="PANTHER" id="PTHR24113:SF12">
    <property type="entry name" value="RAN GTPASE-ACTIVATING PROTEIN 1"/>
    <property type="match status" value="1"/>
</dbReference>
<dbReference type="GO" id="GO:0031267">
    <property type="term" value="F:small GTPase binding"/>
    <property type="evidence" value="ECO:0007669"/>
    <property type="project" value="TreeGrafter"/>
</dbReference>
<dbReference type="Gene3D" id="3.80.10.10">
    <property type="entry name" value="Ribonuclease Inhibitor"/>
    <property type="match status" value="4"/>
</dbReference>
<dbReference type="InterPro" id="IPR001611">
    <property type="entry name" value="Leu-rich_rpt"/>
</dbReference>
<dbReference type="Pfam" id="PF13516">
    <property type="entry name" value="LRR_6"/>
    <property type="match status" value="1"/>
</dbReference>
<sequence>MNAKIKVVGTRGSELLRRVESVDPRVAEGLKRDTDAPATSQELQQLLEEEKRRSITDPYQCLLYDVRAMHKKGNFKGTQGDIILQRIRSLGERDEKTLDLAGFCVRDDFAELLAAFLRTKACRLTELNVAKTQIGIDGATSLARAANSTLEGLQFSTEHPIPFASARKDARTIRSVVLSGKQFNHLDAAAIGVLIERESKKLERLNVSENRLTGPSTNIFRGVSIVFDALKKGPRLVELNLHAIELRSEGLTALANTIVDLPVLEKLVLSRNNLACNSFGDKMLTGVETFCNQLWQAKRLRELSLAQNDLDYESAAAISRMLVVNQTLIQIDLSSNPISEAGAVQLANGLNRNAVLQELDLSNCAMACEAIHSLATSLRKFNRTLQTLRLRDNPQIRSAGYKELVKCASVNPFILFIDVNPAPRHESFAHKLRDLLTVNVMLRALRQDFSAFDFESLSEVLRTNFIEKLRELSEGELERLYKLHVLEHLEISRLEGIETAVSSLRYYSQMEQYAPLKRLLWVLESGAREIEVEKRPKRKEESSQRAANQAEEDDDEEDIWDYPMS</sequence>
<keyword evidence="2" id="KW-0433">Leucine-rich repeat</keyword>
<dbReference type="Proteomes" id="UP000794436">
    <property type="component" value="Unassembled WGS sequence"/>
</dbReference>
<gene>
    <name evidence="5" type="ORF">Poli38472_003680</name>
</gene>
<reference evidence="5" key="1">
    <citation type="submission" date="2019-03" db="EMBL/GenBank/DDBJ databases">
        <title>Long read genome sequence of the mycoparasitic Pythium oligandrum ATCC 38472 isolated from sugarbeet rhizosphere.</title>
        <authorList>
            <person name="Gaulin E."/>
        </authorList>
    </citation>
    <scope>NUCLEOTIDE SEQUENCE</scope>
    <source>
        <strain evidence="5">ATCC 38472_TT</strain>
    </source>
</reference>